<feature type="transmembrane region" description="Helical" evidence="6">
    <location>
        <begin position="41"/>
        <end position="63"/>
    </location>
</feature>
<keyword evidence="2" id="KW-1003">Cell membrane</keyword>
<dbReference type="KEGG" id="hspo:JGZ69_06715"/>
<feature type="transmembrane region" description="Helical" evidence="6">
    <location>
        <begin position="437"/>
        <end position="457"/>
    </location>
</feature>
<evidence type="ECO:0000256" key="5">
    <source>
        <dbReference type="ARBA" id="ARBA00023136"/>
    </source>
</evidence>
<evidence type="ECO:0000256" key="1">
    <source>
        <dbReference type="ARBA" id="ARBA00004651"/>
    </source>
</evidence>
<dbReference type="InterPro" id="IPR002293">
    <property type="entry name" value="AA/rel_permease1"/>
</dbReference>
<dbReference type="InterPro" id="IPR050367">
    <property type="entry name" value="APC_superfamily"/>
</dbReference>
<organism evidence="7 8">
    <name type="scientific">Heyndrickxia sporothermodurans</name>
    <dbReference type="NCBI Taxonomy" id="46224"/>
    <lineage>
        <taxon>Bacteria</taxon>
        <taxon>Bacillati</taxon>
        <taxon>Bacillota</taxon>
        <taxon>Bacilli</taxon>
        <taxon>Bacillales</taxon>
        <taxon>Bacillaceae</taxon>
        <taxon>Heyndrickxia</taxon>
    </lineage>
</organism>
<dbReference type="RefSeq" id="WP_107919848.1">
    <property type="nucleotide sequence ID" value="NZ_CP066701.1"/>
</dbReference>
<gene>
    <name evidence="7" type="ORF">JGZ69_06715</name>
</gene>
<dbReference type="AlphaFoldDB" id="A0AB37HM75"/>
<sequence>MMNNKWGLLILITFVVGNMVGGGIFMLPANLAQVSSPLGSTLAWVATGLGVFMIALVFGNLAIRKPNLKAGPQSYAQNLFSSPKTGKVAGYSMAWGYWAANWAATASVIISFAGYLTTFFPIMQSTKVLVSIGSFQLEMGKTITFIICSIMLWGIQLILSKSFNSAGKMNLMATVAKVIGFGLFIVATIFIFDKVNLGNAKEFVDATGKSFSLGGQVNSAAIATLWAFIGIESAVMLSNRAKSQGDVKKATIIGLLISLVIYIGITLLTMGALPQDVLKDSSKPLVDALGVVVGNKGPFILAILALVSLFGSTVGWIVVSSEVPYQAAKVGLFPAFFAKTNKAGSPRNSLTLTNVMTQIFLFSTISGTVTQAYNFAMVVATLAYLIPYLVSAIYQLKLVLTGETYDVIKGSRIKDGMITALALIYSLWVIKTGTADMMTFLLGIGLFVVGLILYPLIMRKPHQKETKIDTETILSGQ</sequence>
<dbReference type="EMBL" id="CP066701">
    <property type="protein sequence ID" value="QQX27397.1"/>
    <property type="molecule type" value="Genomic_DNA"/>
</dbReference>
<evidence type="ECO:0000256" key="3">
    <source>
        <dbReference type="ARBA" id="ARBA00022692"/>
    </source>
</evidence>
<name>A0AB37HM75_9BACI</name>
<keyword evidence="4 6" id="KW-1133">Transmembrane helix</keyword>
<comment type="subcellular location">
    <subcellularLocation>
        <location evidence="1">Cell membrane</location>
        <topology evidence="1">Multi-pass membrane protein</topology>
    </subcellularLocation>
</comment>
<evidence type="ECO:0000313" key="8">
    <source>
        <dbReference type="Proteomes" id="UP000595512"/>
    </source>
</evidence>
<feature type="transmembrane region" description="Helical" evidence="6">
    <location>
        <begin position="375"/>
        <end position="394"/>
    </location>
</feature>
<keyword evidence="5 6" id="KW-0472">Membrane</keyword>
<protein>
    <submittedName>
        <fullName evidence="7">Amino acid permease</fullName>
    </submittedName>
</protein>
<reference evidence="7 8" key="1">
    <citation type="submission" date="2020-12" db="EMBL/GenBank/DDBJ databases">
        <title>Taxonomic evaluation of the Bacillus sporothermodurans group of bacteria based on whole genome sequences.</title>
        <authorList>
            <person name="Fiedler G."/>
            <person name="Herbstmann A.-D."/>
            <person name="Doll E."/>
            <person name="Wenning M."/>
            <person name="Brinks E."/>
            <person name="Kabisch J."/>
            <person name="Breitenwieser F."/>
            <person name="Lappann M."/>
            <person name="Boehnlein C."/>
            <person name="Franz C."/>
        </authorList>
    </citation>
    <scope>NUCLEOTIDE SEQUENCE [LARGE SCALE GENOMIC DNA]</scope>
    <source>
        <strain evidence="7 8">DSM 10599</strain>
    </source>
</reference>
<feature type="transmembrane region" description="Helical" evidence="6">
    <location>
        <begin position="102"/>
        <end position="122"/>
    </location>
</feature>
<keyword evidence="3 6" id="KW-0812">Transmembrane</keyword>
<feature type="transmembrane region" description="Helical" evidence="6">
    <location>
        <begin position="7"/>
        <end position="29"/>
    </location>
</feature>
<feature type="transmembrane region" description="Helical" evidence="6">
    <location>
        <begin position="171"/>
        <end position="192"/>
    </location>
</feature>
<dbReference type="GeneID" id="62499002"/>
<feature type="transmembrane region" description="Helical" evidence="6">
    <location>
        <begin position="220"/>
        <end position="238"/>
    </location>
</feature>
<dbReference type="PIRSF" id="PIRSF006060">
    <property type="entry name" value="AA_transporter"/>
    <property type="match status" value="1"/>
</dbReference>
<dbReference type="Proteomes" id="UP000595512">
    <property type="component" value="Chromosome"/>
</dbReference>
<feature type="transmembrane region" description="Helical" evidence="6">
    <location>
        <begin position="142"/>
        <end position="159"/>
    </location>
</feature>
<accession>A0AB37HM75</accession>
<dbReference type="Pfam" id="PF13520">
    <property type="entry name" value="AA_permease_2"/>
    <property type="match status" value="1"/>
</dbReference>
<dbReference type="GO" id="GO:0005886">
    <property type="term" value="C:plasma membrane"/>
    <property type="evidence" value="ECO:0007669"/>
    <property type="project" value="UniProtKB-SubCell"/>
</dbReference>
<evidence type="ECO:0000313" key="7">
    <source>
        <dbReference type="EMBL" id="QQX27397.1"/>
    </source>
</evidence>
<evidence type="ECO:0000256" key="6">
    <source>
        <dbReference type="SAM" id="Phobius"/>
    </source>
</evidence>
<feature type="transmembrane region" description="Helical" evidence="6">
    <location>
        <begin position="299"/>
        <end position="319"/>
    </location>
</feature>
<proteinExistence type="predicted"/>
<dbReference type="PANTHER" id="PTHR42770:SF14">
    <property type="entry name" value="ARGININE_ORNITHINE ANTIPORTER-RELATED"/>
    <property type="match status" value="1"/>
</dbReference>
<dbReference type="PANTHER" id="PTHR42770">
    <property type="entry name" value="AMINO ACID TRANSPORTER-RELATED"/>
    <property type="match status" value="1"/>
</dbReference>
<dbReference type="Gene3D" id="1.20.1740.10">
    <property type="entry name" value="Amino acid/polyamine transporter I"/>
    <property type="match status" value="1"/>
</dbReference>
<evidence type="ECO:0000256" key="2">
    <source>
        <dbReference type="ARBA" id="ARBA00022475"/>
    </source>
</evidence>
<evidence type="ECO:0000256" key="4">
    <source>
        <dbReference type="ARBA" id="ARBA00022989"/>
    </source>
</evidence>
<dbReference type="GO" id="GO:0022857">
    <property type="term" value="F:transmembrane transporter activity"/>
    <property type="evidence" value="ECO:0007669"/>
    <property type="project" value="InterPro"/>
</dbReference>
<feature type="transmembrane region" description="Helical" evidence="6">
    <location>
        <begin position="250"/>
        <end position="273"/>
    </location>
</feature>